<keyword evidence="4" id="KW-1185">Reference proteome</keyword>
<evidence type="ECO:0000313" key="4">
    <source>
        <dbReference type="Proteomes" id="UP000093000"/>
    </source>
</evidence>
<gene>
    <name evidence="3" type="ORF">A0J61_04536</name>
</gene>
<dbReference type="AlphaFoldDB" id="A0A1C7NE75"/>
<organism evidence="3 4">
    <name type="scientific">Choanephora cucurbitarum</name>
    <dbReference type="NCBI Taxonomy" id="101091"/>
    <lineage>
        <taxon>Eukaryota</taxon>
        <taxon>Fungi</taxon>
        <taxon>Fungi incertae sedis</taxon>
        <taxon>Mucoromycota</taxon>
        <taxon>Mucoromycotina</taxon>
        <taxon>Mucoromycetes</taxon>
        <taxon>Mucorales</taxon>
        <taxon>Mucorineae</taxon>
        <taxon>Choanephoraceae</taxon>
        <taxon>Choanephoroideae</taxon>
        <taxon>Choanephora</taxon>
    </lineage>
</organism>
<dbReference type="InParanoid" id="A0A1C7NE75"/>
<dbReference type="Proteomes" id="UP000093000">
    <property type="component" value="Unassembled WGS sequence"/>
</dbReference>
<dbReference type="GO" id="GO:0051920">
    <property type="term" value="F:peroxiredoxin activity"/>
    <property type="evidence" value="ECO:0007669"/>
    <property type="project" value="InterPro"/>
</dbReference>
<feature type="chain" id="PRO_5008889647" evidence="1">
    <location>
        <begin position="20"/>
        <end position="248"/>
    </location>
</feature>
<reference evidence="3 4" key="1">
    <citation type="submission" date="2016-03" db="EMBL/GenBank/DDBJ databases">
        <title>Choanephora cucurbitarum.</title>
        <authorList>
            <person name="Min B."/>
            <person name="Park H."/>
            <person name="Park J.-H."/>
            <person name="Shin H.-D."/>
            <person name="Choi I.-G."/>
        </authorList>
    </citation>
    <scope>NUCLEOTIDE SEQUENCE [LARGE SCALE GENOMIC DNA]</scope>
    <source>
        <strain evidence="3 4">KUS-F28377</strain>
    </source>
</reference>
<accession>A0A1C7NE75</accession>
<dbReference type="Pfam" id="PF02627">
    <property type="entry name" value="CMD"/>
    <property type="match status" value="1"/>
</dbReference>
<name>A0A1C7NE75_9FUNG</name>
<keyword evidence="1" id="KW-0732">Signal</keyword>
<dbReference type="InterPro" id="IPR003779">
    <property type="entry name" value="CMD-like"/>
</dbReference>
<dbReference type="Gene3D" id="1.20.1290.10">
    <property type="entry name" value="AhpD-like"/>
    <property type="match status" value="1"/>
</dbReference>
<dbReference type="STRING" id="101091.A0A1C7NE75"/>
<dbReference type="SUPFAM" id="SSF69118">
    <property type="entry name" value="AhpD-like"/>
    <property type="match status" value="1"/>
</dbReference>
<comment type="caution">
    <text evidence="3">The sequence shown here is derived from an EMBL/GenBank/DDBJ whole genome shotgun (WGS) entry which is preliminary data.</text>
</comment>
<dbReference type="InterPro" id="IPR029032">
    <property type="entry name" value="AhpD-like"/>
</dbReference>
<evidence type="ECO:0000313" key="3">
    <source>
        <dbReference type="EMBL" id="OBZ87413.1"/>
    </source>
</evidence>
<evidence type="ECO:0000259" key="2">
    <source>
        <dbReference type="Pfam" id="PF02627"/>
    </source>
</evidence>
<feature type="signal peptide" evidence="1">
    <location>
        <begin position="1"/>
        <end position="19"/>
    </location>
</feature>
<dbReference type="EMBL" id="LUGH01000225">
    <property type="protein sequence ID" value="OBZ87413.1"/>
    <property type="molecule type" value="Genomic_DNA"/>
</dbReference>
<proteinExistence type="predicted"/>
<feature type="domain" description="Carboxymuconolactone decarboxylase-like" evidence="2">
    <location>
        <begin position="171"/>
        <end position="236"/>
    </location>
</feature>
<evidence type="ECO:0000256" key="1">
    <source>
        <dbReference type="SAM" id="SignalP"/>
    </source>
</evidence>
<dbReference type="PANTHER" id="PTHR28180">
    <property type="entry name" value="CONSERVED MITOCHONDRIAL PROTEIN-RELATED"/>
    <property type="match status" value="1"/>
</dbReference>
<sequence>MSFFFLLFFSITLHIPIMSLPAIIESLQFDTDFEHNVDYLAAAVVINSVNQPKDIQHVYSLISTRIAQSDSPSEKKTELLSNVVLRLREAILKSFVIIGFPKTINTLQELAHVTSEDVKKLLPKEPLRKDASWGDVQNERERGRKLFSKIYDRHTDKVISNMHNGYPDLAQTALHHLYGHVISETSVLSAKETSLVLIAALMAQNVPLQLVGHVHGAIHNGATDNEINRVKSIVATLANYYKCPIAKL</sequence>
<dbReference type="PANTHER" id="PTHR28180:SF2">
    <property type="entry name" value="PEROXISOMAL PROTEIN 2"/>
    <property type="match status" value="1"/>
</dbReference>
<dbReference type="InterPro" id="IPR052999">
    <property type="entry name" value="PTS1_Protein"/>
</dbReference>
<dbReference type="OrthoDB" id="5537330at2759"/>
<protein>
    <submittedName>
        <fullName evidence="3">Uncharacterized protein C17D11.03c</fullName>
    </submittedName>
</protein>